<dbReference type="Proteomes" id="UP000431080">
    <property type="component" value="Unassembled WGS sequence"/>
</dbReference>
<name>A0A6I2FEV6_9MICO</name>
<comment type="caution">
    <text evidence="3">The sequence shown here is derived from an EMBL/GenBank/DDBJ whole genome shotgun (WGS) entry which is preliminary data.</text>
</comment>
<accession>A0A6I2FEV6</accession>
<evidence type="ECO:0000313" key="4">
    <source>
        <dbReference type="Proteomes" id="UP000431080"/>
    </source>
</evidence>
<dbReference type="EMBL" id="WJIF01000003">
    <property type="protein sequence ID" value="MRG59578.1"/>
    <property type="molecule type" value="Genomic_DNA"/>
</dbReference>
<feature type="chain" id="PRO_5026115279" evidence="2">
    <location>
        <begin position="28"/>
        <end position="1025"/>
    </location>
</feature>
<evidence type="ECO:0000313" key="3">
    <source>
        <dbReference type="EMBL" id="MRG59578.1"/>
    </source>
</evidence>
<evidence type="ECO:0000256" key="1">
    <source>
        <dbReference type="SAM" id="MobiDB-lite"/>
    </source>
</evidence>
<sequence>MRIARPLTAVVAAIVLVAGGAVTPAWAQTPAGAADASVNGTRPGVVPTDEGGGGTSDGGDPADPGDDSGAGGGSGTSDGPPGGGTGDGGTQDGPDDGRGFDLSVSLNPQAGPAGGSFTATITVRNMTATAPANASLLGVEVKSTYASAKREPASSCPEWVGPPPTYPVRSTPTTPSSGDHCLLSGLRDPGGLASFTVTYSTAGIRPPLVSKIIATVAIWRIGGGDAWVYSGLHPLNRATDSADRATGPLYTLSVFGPDLTIGAPDGEELAAIYQATTTEAAMTGLNTPSDVVGFVLRLSWPDGLIRTGEAPPGCEADGSSSLLCTVDPANRVPTTEQTWDDEFPRLVMTHRLTFVHPTSQTERERLGAFTLGMHEGWYFDYVPPRIAVAPTPSPPQYRLASAQARTRVIPAAHRAAAPAARPPGLPDLPPEWVGSASSPYAILDRVFPTTTAVDEPYAPPGGEATAVFTVTHAPDVTTTLPGVRVAIRLDWPSFLEPIADPAGCAEYFDGVCTMVGLDQAGASVEISMSFRIADDAEGTGWLSASSESVVVMFPSEDGVIPISYPDRWIEYSEAPITVIADVFVTQVTLDRDRTWPGGEEVLATVRVQWAKALPDARQSRVFVSLELGWDEGVAELVEPPGIDGCAPLEERVCTLQDWTGPGEVKEVTFRLDPSAVGRLDVTATPVFIGLGVPRDASELPLEWFAGDEVSATVLDARFDVDLVLDRNPIYHGGLPLRAHATLTRTPATDGGPGYVPTLPNADAELVFEWPDSTPAGQPTTHLTLGSVENCPGFAVDTCVKTGVDAVGATADTTLAFAPPAAGAPHDPLPAAVSVTVERASFDVTTYTLPPLPPPPEDPDCDSDDDACCDPESEDCCEPGTPGCPVDPMDEPIVGIERVDVPGAWLGEDAEPYTLLQPVAWFSPAVANPGDVVTVFGRYFPPGETTNVQWELQHAPATPSNFPTSFVAGPLGTDTRRDIVVFRRSLQGSRWAVISSPLGTFGTVDSSPVLITPRSSVGPDLVGRGG</sequence>
<keyword evidence="2" id="KW-0732">Signal</keyword>
<proteinExistence type="predicted"/>
<feature type="region of interest" description="Disordered" evidence="1">
    <location>
        <begin position="153"/>
        <end position="177"/>
    </location>
</feature>
<protein>
    <submittedName>
        <fullName evidence="3">Uncharacterized protein</fullName>
    </submittedName>
</protein>
<reference evidence="3 4" key="1">
    <citation type="submission" date="2019-10" db="EMBL/GenBank/DDBJ databases">
        <authorList>
            <person name="Nie G."/>
            <person name="Ming H."/>
            <person name="Yi B."/>
        </authorList>
    </citation>
    <scope>NUCLEOTIDE SEQUENCE [LARGE SCALE GENOMIC DNA]</scope>
    <source>
        <strain evidence="3 4">CFH 90414</strain>
    </source>
</reference>
<feature type="signal peptide" evidence="2">
    <location>
        <begin position="1"/>
        <end position="27"/>
    </location>
</feature>
<feature type="region of interest" description="Disordered" evidence="1">
    <location>
        <begin position="33"/>
        <end position="111"/>
    </location>
</feature>
<feature type="compositionally biased region" description="Gly residues" evidence="1">
    <location>
        <begin position="68"/>
        <end position="91"/>
    </location>
</feature>
<keyword evidence="4" id="KW-1185">Reference proteome</keyword>
<gene>
    <name evidence="3" type="ORF">GE115_06795</name>
</gene>
<organism evidence="3 4">
    <name type="scientific">Agromyces agglutinans</name>
    <dbReference type="NCBI Taxonomy" id="2662258"/>
    <lineage>
        <taxon>Bacteria</taxon>
        <taxon>Bacillati</taxon>
        <taxon>Actinomycetota</taxon>
        <taxon>Actinomycetes</taxon>
        <taxon>Micrococcales</taxon>
        <taxon>Microbacteriaceae</taxon>
        <taxon>Agromyces</taxon>
    </lineage>
</organism>
<dbReference type="AlphaFoldDB" id="A0A6I2FEV6"/>
<evidence type="ECO:0000256" key="2">
    <source>
        <dbReference type="SAM" id="SignalP"/>
    </source>
</evidence>
<feature type="compositionally biased region" description="Polar residues" evidence="1">
    <location>
        <begin position="168"/>
        <end position="177"/>
    </location>
</feature>
<dbReference type="RefSeq" id="WP_153684049.1">
    <property type="nucleotide sequence ID" value="NZ_WJIF01000003.1"/>
</dbReference>